<evidence type="ECO:0000256" key="2">
    <source>
        <dbReference type="ARBA" id="ARBA00022737"/>
    </source>
</evidence>
<feature type="disulfide bond" evidence="5">
    <location>
        <begin position="76"/>
        <end position="94"/>
    </location>
</feature>
<dbReference type="PROSITE" id="PS00332">
    <property type="entry name" value="SOD_CU_ZN_2"/>
    <property type="match status" value="1"/>
</dbReference>
<comment type="similarity">
    <text evidence="6">Belongs to the Cu-Zn superoxide dismutase family.</text>
</comment>
<dbReference type="Gene3D" id="4.10.75.10">
    <property type="entry name" value="Elafin-like"/>
    <property type="match status" value="1"/>
</dbReference>
<dbReference type="GeneID" id="106151196"/>
<evidence type="ECO:0000313" key="9">
    <source>
        <dbReference type="Proteomes" id="UP000085678"/>
    </source>
</evidence>
<dbReference type="InParanoid" id="A0A1S3H1E6"/>
<dbReference type="InterPro" id="IPR008197">
    <property type="entry name" value="WAP_dom"/>
</dbReference>
<dbReference type="InterPro" id="IPR023415">
    <property type="entry name" value="LDLR_class-A_CS"/>
</dbReference>
<dbReference type="SMART" id="SM00217">
    <property type="entry name" value="WAP"/>
    <property type="match status" value="1"/>
</dbReference>
<comment type="catalytic activity">
    <reaction evidence="6">
        <text>2 superoxide + 2 H(+) = H2O2 + O2</text>
        <dbReference type="Rhea" id="RHEA:20696"/>
        <dbReference type="ChEBI" id="CHEBI:15378"/>
        <dbReference type="ChEBI" id="CHEBI:15379"/>
        <dbReference type="ChEBI" id="CHEBI:16240"/>
        <dbReference type="ChEBI" id="CHEBI:18421"/>
        <dbReference type="EC" id="1.15.1.1"/>
    </reaction>
</comment>
<keyword evidence="6" id="KW-0479">Metal-binding</keyword>
<comment type="function">
    <text evidence="6">Destroys radicals which are normally produced within the cells and which are toxic to biological systems.</text>
</comment>
<dbReference type="FunCoup" id="A0A1S3H1E6">
    <property type="interactions" value="96"/>
</dbReference>
<dbReference type="RefSeq" id="XP_013379762.1">
    <property type="nucleotide sequence ID" value="XM_013524308.2"/>
</dbReference>
<dbReference type="PROSITE" id="PS50068">
    <property type="entry name" value="LDLRA_2"/>
    <property type="match status" value="1"/>
</dbReference>
<dbReference type="STRING" id="7574.A0A1S3H1E6"/>
<feature type="signal peptide" evidence="7">
    <location>
        <begin position="1"/>
        <end position="21"/>
    </location>
</feature>
<protein>
    <recommendedName>
        <fullName evidence="6">Superoxide dismutase [Cu-Zn]</fullName>
        <ecNumber evidence="6">1.15.1.1</ecNumber>
    </recommendedName>
</protein>
<dbReference type="Gene3D" id="4.10.400.10">
    <property type="entry name" value="Low-density Lipoprotein Receptor"/>
    <property type="match status" value="1"/>
</dbReference>
<keyword evidence="6" id="KW-0862">Zinc</keyword>
<dbReference type="KEGG" id="lak:106151196"/>
<dbReference type="Pfam" id="PF00095">
    <property type="entry name" value="WAP"/>
    <property type="match status" value="1"/>
</dbReference>
<dbReference type="EC" id="1.15.1.1" evidence="6"/>
<comment type="cofactor">
    <cofactor evidence="6">
        <name>Zn(2+)</name>
        <dbReference type="ChEBI" id="CHEBI:29105"/>
    </cofactor>
    <text evidence="6">Binds 1 zinc ion per subunit.</text>
</comment>
<dbReference type="PRINTS" id="PR00068">
    <property type="entry name" value="CUZNDISMTASE"/>
</dbReference>
<keyword evidence="6" id="KW-0560">Oxidoreductase</keyword>
<feature type="disulfide bond" evidence="5">
    <location>
        <begin position="88"/>
        <end position="103"/>
    </location>
</feature>
<evidence type="ECO:0000256" key="1">
    <source>
        <dbReference type="ARBA" id="ARBA00022729"/>
    </source>
</evidence>
<keyword evidence="4" id="KW-0325">Glycoprotein</keyword>
<dbReference type="InterPro" id="IPR036423">
    <property type="entry name" value="SOD-like_Cu/Zn_dom_sf"/>
</dbReference>
<keyword evidence="1 7" id="KW-0732">Signal</keyword>
<dbReference type="GO" id="GO:0005576">
    <property type="term" value="C:extracellular region"/>
    <property type="evidence" value="ECO:0007669"/>
    <property type="project" value="InterPro"/>
</dbReference>
<comment type="caution">
    <text evidence="5">Lacks conserved residue(s) required for the propagation of feature annotation.</text>
</comment>
<evidence type="ECO:0000256" key="6">
    <source>
        <dbReference type="RuleBase" id="RU000393"/>
    </source>
</evidence>
<dbReference type="FunFam" id="4.10.400.10:FF:000034">
    <property type="entry name" value="Low-density lipoprotein receptor-related protein 2"/>
    <property type="match status" value="1"/>
</dbReference>
<dbReference type="AlphaFoldDB" id="A0A1S3H1E6"/>
<dbReference type="InterPro" id="IPR036645">
    <property type="entry name" value="Elafin-like_sf"/>
</dbReference>
<dbReference type="PROSITE" id="PS01209">
    <property type="entry name" value="LDLRA_1"/>
    <property type="match status" value="1"/>
</dbReference>
<dbReference type="PROSITE" id="PS51257">
    <property type="entry name" value="PROKAR_LIPOPROTEIN"/>
    <property type="match status" value="1"/>
</dbReference>
<evidence type="ECO:0000256" key="3">
    <source>
        <dbReference type="ARBA" id="ARBA00023157"/>
    </source>
</evidence>
<evidence type="ECO:0000259" key="8">
    <source>
        <dbReference type="PROSITE" id="PS51390"/>
    </source>
</evidence>
<dbReference type="Proteomes" id="UP000085678">
    <property type="component" value="Unplaced"/>
</dbReference>
<dbReference type="OrthoDB" id="2015551at2759"/>
<dbReference type="PANTHER" id="PTHR10003">
    <property type="entry name" value="SUPEROXIDE DISMUTASE CU-ZN -RELATED"/>
    <property type="match status" value="1"/>
</dbReference>
<comment type="cofactor">
    <cofactor evidence="6">
        <name>Cu cation</name>
        <dbReference type="ChEBI" id="CHEBI:23378"/>
    </cofactor>
    <text evidence="6">Binds 1 copper ion per subunit.</text>
</comment>
<dbReference type="InterPro" id="IPR036055">
    <property type="entry name" value="LDL_receptor-like_sf"/>
</dbReference>
<dbReference type="SUPFAM" id="SSF49329">
    <property type="entry name" value="Cu,Zn superoxide dismutase-like"/>
    <property type="match status" value="1"/>
</dbReference>
<gene>
    <name evidence="10" type="primary">LOC106151196</name>
</gene>
<dbReference type="InterPro" id="IPR018152">
    <property type="entry name" value="SOD_Cu/Zn_BS"/>
</dbReference>
<feature type="domain" description="WAP" evidence="8">
    <location>
        <begin position="129"/>
        <end position="175"/>
    </location>
</feature>
<dbReference type="SMART" id="SM00192">
    <property type="entry name" value="LDLa"/>
    <property type="match status" value="1"/>
</dbReference>
<dbReference type="Gene3D" id="2.60.40.200">
    <property type="entry name" value="Superoxide dismutase, copper/zinc binding domain"/>
    <property type="match status" value="1"/>
</dbReference>
<dbReference type="GO" id="GO:0030414">
    <property type="term" value="F:peptidase inhibitor activity"/>
    <property type="evidence" value="ECO:0007669"/>
    <property type="project" value="InterPro"/>
</dbReference>
<dbReference type="InterPro" id="IPR001424">
    <property type="entry name" value="SOD_Cu_Zn_dom"/>
</dbReference>
<dbReference type="InterPro" id="IPR024134">
    <property type="entry name" value="SOD_Cu/Zn_/chaperone"/>
</dbReference>
<dbReference type="GO" id="GO:0005507">
    <property type="term" value="F:copper ion binding"/>
    <property type="evidence" value="ECO:0007669"/>
    <property type="project" value="InterPro"/>
</dbReference>
<reference evidence="10" key="1">
    <citation type="submission" date="2025-08" db="UniProtKB">
        <authorList>
            <consortium name="RefSeq"/>
        </authorList>
    </citation>
    <scope>IDENTIFICATION</scope>
    <source>
        <tissue evidence="10">Gonads</tissue>
    </source>
</reference>
<organism evidence="9 10">
    <name type="scientific">Lingula anatina</name>
    <name type="common">Brachiopod</name>
    <name type="synonym">Lingula unguis</name>
    <dbReference type="NCBI Taxonomy" id="7574"/>
    <lineage>
        <taxon>Eukaryota</taxon>
        <taxon>Metazoa</taxon>
        <taxon>Spiralia</taxon>
        <taxon>Lophotrochozoa</taxon>
        <taxon>Brachiopoda</taxon>
        <taxon>Linguliformea</taxon>
        <taxon>Lingulata</taxon>
        <taxon>Lingulida</taxon>
        <taxon>Linguloidea</taxon>
        <taxon>Lingulidae</taxon>
        <taxon>Lingula</taxon>
    </lineage>
</organism>
<dbReference type="Pfam" id="PF00057">
    <property type="entry name" value="Ldl_recept_a"/>
    <property type="match status" value="1"/>
</dbReference>
<evidence type="ECO:0000256" key="4">
    <source>
        <dbReference type="ARBA" id="ARBA00023180"/>
    </source>
</evidence>
<keyword evidence="9" id="KW-1185">Reference proteome</keyword>
<accession>A0A1S3H1E6</accession>
<dbReference type="PROSITE" id="PS51390">
    <property type="entry name" value="WAP"/>
    <property type="match status" value="1"/>
</dbReference>
<evidence type="ECO:0000256" key="5">
    <source>
        <dbReference type="PROSITE-ProRule" id="PRU00124"/>
    </source>
</evidence>
<evidence type="ECO:0000256" key="7">
    <source>
        <dbReference type="SAM" id="SignalP"/>
    </source>
</evidence>
<keyword evidence="6" id="KW-0186">Copper</keyword>
<dbReference type="GO" id="GO:0004784">
    <property type="term" value="F:superoxide dismutase activity"/>
    <property type="evidence" value="ECO:0007669"/>
    <property type="project" value="UniProtKB-EC"/>
</dbReference>
<feature type="chain" id="PRO_5010288108" description="Superoxide dismutase [Cu-Zn]" evidence="7">
    <location>
        <begin position="22"/>
        <end position="360"/>
    </location>
</feature>
<dbReference type="SUPFAM" id="SSF57256">
    <property type="entry name" value="Elafin-like"/>
    <property type="match status" value="1"/>
</dbReference>
<proteinExistence type="inferred from homology"/>
<dbReference type="SUPFAM" id="SSF57424">
    <property type="entry name" value="LDL receptor-like module"/>
    <property type="match status" value="1"/>
</dbReference>
<dbReference type="Pfam" id="PF00080">
    <property type="entry name" value="Sod_Cu"/>
    <property type="match status" value="1"/>
</dbReference>
<dbReference type="InterPro" id="IPR002172">
    <property type="entry name" value="LDrepeatLR_classA_rpt"/>
</dbReference>
<evidence type="ECO:0000313" key="10">
    <source>
        <dbReference type="RefSeq" id="XP_013379762.1"/>
    </source>
</evidence>
<dbReference type="CDD" id="cd00112">
    <property type="entry name" value="LDLa"/>
    <property type="match status" value="1"/>
</dbReference>
<name>A0A1S3H1E6_LINAN</name>
<sequence length="360" mass="39308">MFFGILRCTFLILLIWTSCQATPATETPPETTPVYLNNVKTARLNMRMPTLDINAFYHGYAGFQSKDCDSAYEFKCKNRRCIPATWRCDRENDCGDRSDEADCVHFTRKSAPKPSVKSLTFPHGLPIGYPAKTGTCSTFPVYGQKYLWQCTNDHDCILDMKCCNDGKGKVCKPPVLESLRPYLSPQQLARMYTVGHCDMRPNTGVKHGISGDIYLVQRGNLLEVRVNISGLPTEGNSLKHGLHVHTYGDLSDGCASTGGHFNPANVRHGSPTDLPNKRHVGDWGNVERDSDGNVVTAFLDSVASLWGPNTIIGRAIVIHASEDDLGRGGDKGSSLSGNAGPRLACCVIGISNGNNLLQQG</sequence>
<dbReference type="CDD" id="cd00305">
    <property type="entry name" value="Cu-Zn_Superoxide_Dismutase"/>
    <property type="match status" value="1"/>
</dbReference>
<keyword evidence="3 5" id="KW-1015">Disulfide bond</keyword>
<keyword evidence="2" id="KW-0677">Repeat</keyword>